<evidence type="ECO:0000259" key="11">
    <source>
        <dbReference type="PROSITE" id="PS50990"/>
    </source>
</evidence>
<dbReference type="SMART" id="SM00382">
    <property type="entry name" value="AAA"/>
    <property type="match status" value="1"/>
</dbReference>
<evidence type="ECO:0000256" key="7">
    <source>
        <dbReference type="ARBA" id="ARBA00023136"/>
    </source>
</evidence>
<sequence length="730" mass="82873">MKKFPNYLQADNKDCGPTCLKIISKHYGKTINIQDLRDFSETTREGSNLLFLSDAAEKIGFRTLGVRLNLQRLEEAPLPCILHWNKEHYVVLYKIKKESYFISDPGFGLIEYSKEDFIKFWIGNNASDTTEEGISLLLEPTPKFFQSEFDKEENKGFGFGLLAQYVLRYKSFLMQLSVGLLASSLLQLIFPFLTQSIVDVGIQNQNIHFIYLILFAQLFLFAGKTGLELIRSWILLHLSTRINISLISDFFIKLMNLPISFFDVRMTGDIMQRINDHHRIERILTTSSLNVLFSVINMFIMGGVLAYYNFQIFFVFFAGSLLYFGWITLFLKRREILDYKRFSEISQEQSKVIELINGMQEIKLHNAEKQKRWGWEYVQARLFRVSIKGLVLEQTQTIGSSVINELKNIFIIFLSAKLVIDGSITLGMMLAISSIVGSLNGPITQLIEFVREVQDAKISLSRLSEIHDKEDEIQQEVYQNNNIPKDADIVIKNLSYRYLGSDIPVLENLNLTIPAHKVTAIVGVSGSGKTTLMKLLLKFYEPDKGEIVLGNNQLKNISQKAWRTNIGAVMQEGFIFNDSIANNIAVGGDIIDKERLVYAADVANIKDYVAGLPLGYNTKIGSEGTGMSTGQKQRLLIARSVYKNPEMLFFDEATSALDANNEKEIMGKLDTFFKDKTVVVIAHRLSTVMNADQIVVLDKGKIIEIGSHSALVEQKGNYFELVRNQLQLGN</sequence>
<dbReference type="PROSITE" id="PS50893">
    <property type="entry name" value="ABC_TRANSPORTER_2"/>
    <property type="match status" value="1"/>
</dbReference>
<evidence type="ECO:0000259" key="9">
    <source>
        <dbReference type="PROSITE" id="PS50893"/>
    </source>
</evidence>
<keyword evidence="7 8" id="KW-0472">Membrane</keyword>
<feature type="transmembrane region" description="Helical" evidence="8">
    <location>
        <begin position="409"/>
        <end position="432"/>
    </location>
</feature>
<proteinExistence type="predicted"/>
<dbReference type="CDD" id="cd02418">
    <property type="entry name" value="Peptidase_C39B"/>
    <property type="match status" value="1"/>
</dbReference>
<evidence type="ECO:0000256" key="5">
    <source>
        <dbReference type="ARBA" id="ARBA00022840"/>
    </source>
</evidence>
<dbReference type="PANTHER" id="PTHR43394:SF1">
    <property type="entry name" value="ATP-BINDING CASSETTE SUB-FAMILY B MEMBER 10, MITOCHONDRIAL"/>
    <property type="match status" value="1"/>
</dbReference>
<dbReference type="CDD" id="cd18571">
    <property type="entry name" value="ABC_6TM_peptidase_like"/>
    <property type="match status" value="1"/>
</dbReference>
<dbReference type="Gene3D" id="3.40.50.300">
    <property type="entry name" value="P-loop containing nucleotide triphosphate hydrolases"/>
    <property type="match status" value="1"/>
</dbReference>
<dbReference type="Gene3D" id="3.90.70.10">
    <property type="entry name" value="Cysteine proteinases"/>
    <property type="match status" value="1"/>
</dbReference>
<feature type="transmembrane region" description="Helical" evidence="8">
    <location>
        <begin position="172"/>
        <end position="194"/>
    </location>
</feature>
<feature type="transmembrane region" description="Helical" evidence="8">
    <location>
        <begin position="242"/>
        <end position="262"/>
    </location>
</feature>
<dbReference type="Gene3D" id="1.20.1560.10">
    <property type="entry name" value="ABC transporter type 1, transmembrane domain"/>
    <property type="match status" value="1"/>
</dbReference>
<evidence type="ECO:0000256" key="1">
    <source>
        <dbReference type="ARBA" id="ARBA00004651"/>
    </source>
</evidence>
<dbReference type="EMBL" id="JAGFBU010000001">
    <property type="protein sequence ID" value="MBP4141383.1"/>
    <property type="molecule type" value="Genomic_DNA"/>
</dbReference>
<evidence type="ECO:0000259" key="10">
    <source>
        <dbReference type="PROSITE" id="PS50929"/>
    </source>
</evidence>
<evidence type="ECO:0000256" key="3">
    <source>
        <dbReference type="ARBA" id="ARBA00022741"/>
    </source>
</evidence>
<dbReference type="InterPro" id="IPR003439">
    <property type="entry name" value="ABC_transporter-like_ATP-bd"/>
</dbReference>
<dbReference type="RefSeq" id="WP_210645474.1">
    <property type="nucleotide sequence ID" value="NZ_JAGFBU010000001.1"/>
</dbReference>
<keyword evidence="4" id="KW-0378">Hydrolase</keyword>
<dbReference type="PROSITE" id="PS50929">
    <property type="entry name" value="ABC_TM1F"/>
    <property type="match status" value="1"/>
</dbReference>
<evidence type="ECO:0000313" key="13">
    <source>
        <dbReference type="Proteomes" id="UP000674217"/>
    </source>
</evidence>
<evidence type="ECO:0000256" key="6">
    <source>
        <dbReference type="ARBA" id="ARBA00022989"/>
    </source>
</evidence>
<dbReference type="InterPro" id="IPR036640">
    <property type="entry name" value="ABC1_TM_sf"/>
</dbReference>
<dbReference type="Pfam" id="PF03412">
    <property type="entry name" value="Peptidase_C39"/>
    <property type="match status" value="1"/>
</dbReference>
<dbReference type="SUPFAM" id="SSF52540">
    <property type="entry name" value="P-loop containing nucleoside triphosphate hydrolases"/>
    <property type="match status" value="1"/>
</dbReference>
<dbReference type="Pfam" id="PF00005">
    <property type="entry name" value="ABC_tran"/>
    <property type="match status" value="1"/>
</dbReference>
<evidence type="ECO:0000313" key="12">
    <source>
        <dbReference type="EMBL" id="MBP4141383.1"/>
    </source>
</evidence>
<organism evidence="12 13">
    <name type="scientific">Flavobacterium flabelliforme</name>
    <dbReference type="NCBI Taxonomy" id="2816119"/>
    <lineage>
        <taxon>Bacteria</taxon>
        <taxon>Pseudomonadati</taxon>
        <taxon>Bacteroidota</taxon>
        <taxon>Flavobacteriia</taxon>
        <taxon>Flavobacteriales</taxon>
        <taxon>Flavobacteriaceae</taxon>
        <taxon>Flavobacterium</taxon>
    </lineage>
</organism>
<keyword evidence="3" id="KW-0547">Nucleotide-binding</keyword>
<feature type="domain" description="ABC transmembrane type-1" evidence="10">
    <location>
        <begin position="178"/>
        <end position="455"/>
    </location>
</feature>
<comment type="subcellular location">
    <subcellularLocation>
        <location evidence="1">Cell membrane</location>
        <topology evidence="1">Multi-pass membrane protein</topology>
    </subcellularLocation>
</comment>
<accession>A0ABS5CRY0</accession>
<dbReference type="InterPro" id="IPR039421">
    <property type="entry name" value="Type_1_exporter"/>
</dbReference>
<keyword evidence="6 8" id="KW-1133">Transmembrane helix</keyword>
<dbReference type="InterPro" id="IPR005074">
    <property type="entry name" value="Peptidase_C39"/>
</dbReference>
<comment type="caution">
    <text evidence="12">The sequence shown here is derived from an EMBL/GenBank/DDBJ whole genome shotgun (WGS) entry which is preliminary data.</text>
</comment>
<protein>
    <submittedName>
        <fullName evidence="12">Peptidase domain-containing ABC transporter</fullName>
    </submittedName>
</protein>
<dbReference type="Proteomes" id="UP000674217">
    <property type="component" value="Unassembled WGS sequence"/>
</dbReference>
<dbReference type="InterPro" id="IPR027417">
    <property type="entry name" value="P-loop_NTPase"/>
</dbReference>
<keyword evidence="2 8" id="KW-0812">Transmembrane</keyword>
<keyword evidence="13" id="KW-1185">Reference proteome</keyword>
<dbReference type="InterPro" id="IPR011527">
    <property type="entry name" value="ABC1_TM_dom"/>
</dbReference>
<name>A0ABS5CRY0_9FLAO</name>
<dbReference type="Pfam" id="PF00664">
    <property type="entry name" value="ABC_membrane"/>
    <property type="match status" value="1"/>
</dbReference>
<dbReference type="PANTHER" id="PTHR43394">
    <property type="entry name" value="ATP-DEPENDENT PERMEASE MDL1, MITOCHONDRIAL"/>
    <property type="match status" value="1"/>
</dbReference>
<feature type="transmembrane region" description="Helical" evidence="8">
    <location>
        <begin position="312"/>
        <end position="331"/>
    </location>
</feature>
<feature type="transmembrane region" description="Helical" evidence="8">
    <location>
        <begin position="283"/>
        <end position="306"/>
    </location>
</feature>
<keyword evidence="5" id="KW-0067">ATP-binding</keyword>
<feature type="domain" description="ABC transporter" evidence="9">
    <location>
        <begin position="489"/>
        <end position="724"/>
    </location>
</feature>
<reference evidence="12 13" key="1">
    <citation type="submission" date="2021-03" db="EMBL/GenBank/DDBJ databases">
        <title>Flavobacterium Flabelliformis Sp. Nov. And Flavobacterium Geliluteum Sp. Nov., Two Novel Multidrug Resistant Psychrophilic Species Isolated From Antarctica.</title>
        <authorList>
            <person name="Kralova S."/>
            <person name="Busse H.J."/>
            <person name="Bezdicek M."/>
            <person name="Nykrynova M."/>
            <person name="Kroupova E."/>
            <person name="Krsek D."/>
            <person name="Sedlacek I."/>
        </authorList>
    </citation>
    <scope>NUCLEOTIDE SEQUENCE [LARGE SCALE GENOMIC DNA]</scope>
    <source>
        <strain evidence="12 13">P4023</strain>
    </source>
</reference>
<dbReference type="SUPFAM" id="SSF90123">
    <property type="entry name" value="ABC transporter transmembrane region"/>
    <property type="match status" value="1"/>
</dbReference>
<evidence type="ECO:0000256" key="2">
    <source>
        <dbReference type="ARBA" id="ARBA00022692"/>
    </source>
</evidence>
<gene>
    <name evidence="12" type="ORF">J3S90_06160</name>
</gene>
<evidence type="ECO:0000256" key="8">
    <source>
        <dbReference type="SAM" id="Phobius"/>
    </source>
</evidence>
<dbReference type="PROSITE" id="PS50990">
    <property type="entry name" value="PEPTIDASE_C39"/>
    <property type="match status" value="1"/>
</dbReference>
<dbReference type="InterPro" id="IPR003593">
    <property type="entry name" value="AAA+_ATPase"/>
</dbReference>
<feature type="transmembrane region" description="Helical" evidence="8">
    <location>
        <begin position="206"/>
        <end position="222"/>
    </location>
</feature>
<evidence type="ECO:0000256" key="4">
    <source>
        <dbReference type="ARBA" id="ARBA00022801"/>
    </source>
</evidence>
<feature type="domain" description="Peptidase C39" evidence="11">
    <location>
        <begin position="9"/>
        <end position="128"/>
    </location>
</feature>